<comment type="caution">
    <text evidence="3">The sequence shown here is derived from an EMBL/GenBank/DDBJ whole genome shotgun (WGS) entry which is preliminary data.</text>
</comment>
<accession>A0AAP2CG97</accession>
<evidence type="ECO:0000313" key="4">
    <source>
        <dbReference type="Proteomes" id="UP001319104"/>
    </source>
</evidence>
<keyword evidence="2" id="KW-1133">Transmembrane helix</keyword>
<dbReference type="EMBL" id="JAHCMY010000002">
    <property type="protein sequence ID" value="MBS9523517.1"/>
    <property type="molecule type" value="Genomic_DNA"/>
</dbReference>
<dbReference type="RefSeq" id="WP_213944406.1">
    <property type="nucleotide sequence ID" value="NZ_JAHBGI010000008.1"/>
</dbReference>
<feature type="repeat" description="TPR" evidence="1">
    <location>
        <begin position="150"/>
        <end position="183"/>
    </location>
</feature>
<keyword evidence="4" id="KW-1185">Reference proteome</keyword>
<keyword evidence="2" id="KW-0812">Transmembrane</keyword>
<protein>
    <submittedName>
        <fullName evidence="3">Tetratricopeptide repeat protein</fullName>
    </submittedName>
</protein>
<reference evidence="3 4" key="1">
    <citation type="submission" date="2021-05" db="EMBL/GenBank/DDBJ databases">
        <authorList>
            <person name="Zhang Z.D."/>
            <person name="Osman G."/>
        </authorList>
    </citation>
    <scope>NUCLEOTIDE SEQUENCE [LARGE SCALE GENOMIC DNA]</scope>
    <source>
        <strain evidence="3 4">KCTC 32217</strain>
    </source>
</reference>
<dbReference type="PROSITE" id="PS50005">
    <property type="entry name" value="TPR"/>
    <property type="match status" value="1"/>
</dbReference>
<evidence type="ECO:0000256" key="2">
    <source>
        <dbReference type="SAM" id="Phobius"/>
    </source>
</evidence>
<name>A0AAP2CG97_9BACT</name>
<dbReference type="InterPro" id="IPR011990">
    <property type="entry name" value="TPR-like_helical_dom_sf"/>
</dbReference>
<evidence type="ECO:0000313" key="3">
    <source>
        <dbReference type="EMBL" id="MBS9523517.1"/>
    </source>
</evidence>
<organism evidence="3 4">
    <name type="scientific">Litoribacter ruber</name>
    <dbReference type="NCBI Taxonomy" id="702568"/>
    <lineage>
        <taxon>Bacteria</taxon>
        <taxon>Pseudomonadati</taxon>
        <taxon>Bacteroidota</taxon>
        <taxon>Cytophagia</taxon>
        <taxon>Cytophagales</taxon>
        <taxon>Cyclobacteriaceae</taxon>
        <taxon>Litoribacter</taxon>
    </lineage>
</organism>
<dbReference type="InterPro" id="IPR019734">
    <property type="entry name" value="TPR_rpt"/>
</dbReference>
<keyword evidence="2" id="KW-0472">Membrane</keyword>
<keyword evidence="1" id="KW-0802">TPR repeat</keyword>
<evidence type="ECO:0000256" key="1">
    <source>
        <dbReference type="PROSITE-ProRule" id="PRU00339"/>
    </source>
</evidence>
<dbReference type="Proteomes" id="UP001319104">
    <property type="component" value="Unassembled WGS sequence"/>
</dbReference>
<sequence>MAKTDIKNVKAQQEQANELLENPDVIADRLGRGEAFLKENSKIVGGIIIAIVLVIAGVIGFQIHKANQNKVAQAEMFQAVYYWEQDEADLALNGDGEHAGFLTIIDKYSGTDAANLAHFYTGSLYLAEGEHQKAIDHLKKFSSSDFFVQARAYALIGDAQMELGQVGDAISSYKRAADYKENKFFTPRYLNKLAIAYEENGDINNAIKTYEQIEEKYFESYEFTAARKHKARLEGLASR</sequence>
<dbReference type="AlphaFoldDB" id="A0AAP2CG97"/>
<proteinExistence type="predicted"/>
<gene>
    <name evidence="3" type="ORF">KI659_05730</name>
</gene>
<dbReference type="Gene3D" id="1.25.40.10">
    <property type="entry name" value="Tetratricopeptide repeat domain"/>
    <property type="match status" value="2"/>
</dbReference>
<dbReference type="SMART" id="SM00028">
    <property type="entry name" value="TPR"/>
    <property type="match status" value="2"/>
</dbReference>
<dbReference type="SUPFAM" id="SSF48452">
    <property type="entry name" value="TPR-like"/>
    <property type="match status" value="1"/>
</dbReference>
<feature type="transmembrane region" description="Helical" evidence="2">
    <location>
        <begin position="43"/>
        <end position="63"/>
    </location>
</feature>
<dbReference type="Pfam" id="PF13432">
    <property type="entry name" value="TPR_16"/>
    <property type="match status" value="1"/>
</dbReference>